<dbReference type="STRING" id="1220578.FPE01S_03_03320"/>
<dbReference type="PANTHER" id="PTHR32183:SF6">
    <property type="entry name" value="CYSTEINE SULFINATE DESULFINASE_CYSTEINE DESULFURASE AND RELATED ENZYMES"/>
    <property type="match status" value="1"/>
</dbReference>
<keyword evidence="4" id="KW-0949">S-adenosyl-L-methionine</keyword>
<protein>
    <submittedName>
        <fullName evidence="5">Putative methyltransferase</fullName>
    </submittedName>
</protein>
<dbReference type="InterPro" id="IPR008854">
    <property type="entry name" value="TPMT"/>
</dbReference>
<evidence type="ECO:0000256" key="1">
    <source>
        <dbReference type="ARBA" id="ARBA00022553"/>
    </source>
</evidence>
<keyword evidence="6" id="KW-1185">Reference proteome</keyword>
<evidence type="ECO:0000256" key="3">
    <source>
        <dbReference type="ARBA" id="ARBA00022679"/>
    </source>
</evidence>
<evidence type="ECO:0000256" key="4">
    <source>
        <dbReference type="ARBA" id="ARBA00022691"/>
    </source>
</evidence>
<organism evidence="5 6">
    <name type="scientific">Flavihumibacter petaseus NBRC 106054</name>
    <dbReference type="NCBI Taxonomy" id="1220578"/>
    <lineage>
        <taxon>Bacteria</taxon>
        <taxon>Pseudomonadati</taxon>
        <taxon>Bacteroidota</taxon>
        <taxon>Chitinophagia</taxon>
        <taxon>Chitinophagales</taxon>
        <taxon>Chitinophagaceae</taxon>
        <taxon>Flavihumibacter</taxon>
    </lineage>
</organism>
<dbReference type="PROSITE" id="PS51585">
    <property type="entry name" value="SAM_MT_TPMT"/>
    <property type="match status" value="1"/>
</dbReference>
<dbReference type="InterPro" id="IPR029063">
    <property type="entry name" value="SAM-dependent_MTases_sf"/>
</dbReference>
<dbReference type="AlphaFoldDB" id="A0A0E9N383"/>
<evidence type="ECO:0000313" key="6">
    <source>
        <dbReference type="Proteomes" id="UP000033121"/>
    </source>
</evidence>
<dbReference type="GO" id="GO:0008757">
    <property type="term" value="F:S-adenosylmethionine-dependent methyltransferase activity"/>
    <property type="evidence" value="ECO:0007669"/>
    <property type="project" value="InterPro"/>
</dbReference>
<dbReference type="PANTHER" id="PTHR32183">
    <property type="match status" value="1"/>
</dbReference>
<comment type="caution">
    <text evidence="5">The sequence shown here is derived from an EMBL/GenBank/DDBJ whole genome shotgun (WGS) entry which is preliminary data.</text>
</comment>
<dbReference type="CDD" id="cd02440">
    <property type="entry name" value="AdoMet_MTases"/>
    <property type="match status" value="1"/>
</dbReference>
<gene>
    <name evidence="5" type="ORF">FPE01S_03_03320</name>
</gene>
<dbReference type="Gene3D" id="3.40.50.150">
    <property type="entry name" value="Vaccinia Virus protein VP39"/>
    <property type="match status" value="1"/>
</dbReference>
<dbReference type="Proteomes" id="UP000033121">
    <property type="component" value="Unassembled WGS sequence"/>
</dbReference>
<keyword evidence="2 5" id="KW-0489">Methyltransferase</keyword>
<dbReference type="GO" id="GO:0032259">
    <property type="term" value="P:methylation"/>
    <property type="evidence" value="ECO:0007669"/>
    <property type="project" value="UniProtKB-KW"/>
</dbReference>
<keyword evidence="3 5" id="KW-0808">Transferase</keyword>
<dbReference type="EMBL" id="BBWV01000003">
    <property type="protein sequence ID" value="GAO44294.1"/>
    <property type="molecule type" value="Genomic_DNA"/>
</dbReference>
<dbReference type="SUPFAM" id="SSF53335">
    <property type="entry name" value="S-adenosyl-L-methionine-dependent methyltransferases"/>
    <property type="match status" value="1"/>
</dbReference>
<sequence length="198" mass="22104">MDTVLDKSFWDGLYRNNETKWDLGTVSGPIQSYIDQLTDKSLRILIPGCGNAYEAGYFLERGFENVTVVDISELAVNAVRSRLKQYLGNSLTVINDDFFSLTGQYDLVVEQTFFCALNPQLRPDYVRKMASLLPPGGKLAGVLFNCEFEAEGPPFGGNQAAYEELFCPAFKILTMAPCFNSILPRQGNELFIRLTSKA</sequence>
<dbReference type="RefSeq" id="WP_046370239.1">
    <property type="nucleotide sequence ID" value="NZ_BBWV01000003.1"/>
</dbReference>
<accession>A0A0E9N383</accession>
<dbReference type="OrthoDB" id="9778208at2"/>
<evidence type="ECO:0000313" key="5">
    <source>
        <dbReference type="EMBL" id="GAO44294.1"/>
    </source>
</evidence>
<reference evidence="5 6" key="1">
    <citation type="submission" date="2015-04" db="EMBL/GenBank/DDBJ databases">
        <title>Whole genome shotgun sequence of Flavihumibacter petaseus NBRC 106054.</title>
        <authorList>
            <person name="Miyazawa S."/>
            <person name="Hosoyama A."/>
            <person name="Hashimoto M."/>
            <person name="Noguchi M."/>
            <person name="Tsuchikane K."/>
            <person name="Ohji S."/>
            <person name="Yamazoe A."/>
            <person name="Ichikawa N."/>
            <person name="Kimura A."/>
            <person name="Fujita N."/>
        </authorList>
    </citation>
    <scope>NUCLEOTIDE SEQUENCE [LARGE SCALE GENOMIC DNA]</scope>
    <source>
        <strain evidence="5 6">NBRC 106054</strain>
    </source>
</reference>
<dbReference type="Pfam" id="PF05724">
    <property type="entry name" value="TPMT"/>
    <property type="match status" value="1"/>
</dbReference>
<name>A0A0E9N383_9BACT</name>
<proteinExistence type="predicted"/>
<keyword evidence="1" id="KW-0597">Phosphoprotein</keyword>
<evidence type="ECO:0000256" key="2">
    <source>
        <dbReference type="ARBA" id="ARBA00022603"/>
    </source>
</evidence>